<gene>
    <name evidence="2" type="ORF">M413DRAFT_121118</name>
</gene>
<dbReference type="AlphaFoldDB" id="A0A0C3CGC4"/>
<evidence type="ECO:0000313" key="2">
    <source>
        <dbReference type="EMBL" id="KIM42641.1"/>
    </source>
</evidence>
<reference evidence="2 3" key="1">
    <citation type="submission" date="2014-04" db="EMBL/GenBank/DDBJ databases">
        <authorList>
            <consortium name="DOE Joint Genome Institute"/>
            <person name="Kuo A."/>
            <person name="Gay G."/>
            <person name="Dore J."/>
            <person name="Kohler A."/>
            <person name="Nagy L.G."/>
            <person name="Floudas D."/>
            <person name="Copeland A."/>
            <person name="Barry K.W."/>
            <person name="Cichocki N."/>
            <person name="Veneault-Fourrey C."/>
            <person name="LaButti K."/>
            <person name="Lindquist E.A."/>
            <person name="Lipzen A."/>
            <person name="Lundell T."/>
            <person name="Morin E."/>
            <person name="Murat C."/>
            <person name="Sun H."/>
            <person name="Tunlid A."/>
            <person name="Henrissat B."/>
            <person name="Grigoriev I.V."/>
            <person name="Hibbett D.S."/>
            <person name="Martin F."/>
            <person name="Nordberg H.P."/>
            <person name="Cantor M.N."/>
            <person name="Hua S.X."/>
        </authorList>
    </citation>
    <scope>NUCLEOTIDE SEQUENCE [LARGE SCALE GENOMIC DNA]</scope>
    <source>
        <strain evidence="3">h7</strain>
    </source>
</reference>
<dbReference type="Proteomes" id="UP000053424">
    <property type="component" value="Unassembled WGS sequence"/>
</dbReference>
<evidence type="ECO:0000256" key="1">
    <source>
        <dbReference type="SAM" id="MobiDB-lite"/>
    </source>
</evidence>
<dbReference type="HOGENOM" id="CLU_2705062_0_0_1"/>
<feature type="compositionally biased region" description="Basic residues" evidence="1">
    <location>
        <begin position="7"/>
        <end position="17"/>
    </location>
</feature>
<accession>A0A0C3CGC4</accession>
<keyword evidence="3" id="KW-1185">Reference proteome</keyword>
<evidence type="ECO:0000313" key="3">
    <source>
        <dbReference type="Proteomes" id="UP000053424"/>
    </source>
</evidence>
<organism evidence="2 3">
    <name type="scientific">Hebeloma cylindrosporum</name>
    <dbReference type="NCBI Taxonomy" id="76867"/>
    <lineage>
        <taxon>Eukaryota</taxon>
        <taxon>Fungi</taxon>
        <taxon>Dikarya</taxon>
        <taxon>Basidiomycota</taxon>
        <taxon>Agaricomycotina</taxon>
        <taxon>Agaricomycetes</taxon>
        <taxon>Agaricomycetidae</taxon>
        <taxon>Agaricales</taxon>
        <taxon>Agaricineae</taxon>
        <taxon>Hymenogastraceae</taxon>
        <taxon>Hebeloma</taxon>
    </lineage>
</organism>
<feature type="region of interest" description="Disordered" evidence="1">
    <location>
        <begin position="1"/>
        <end position="25"/>
    </location>
</feature>
<sequence length="73" mass="8470">MQVRQVIGRRGRTKTHTPRFNSSSITPENFERQKISQNFNPVRQGTHAFAIRAREIVNITKNTGFDVWKSTLL</sequence>
<name>A0A0C3CGC4_HEBCY</name>
<protein>
    <submittedName>
        <fullName evidence="2">Uncharacterized protein</fullName>
    </submittedName>
</protein>
<dbReference type="EMBL" id="KN831777">
    <property type="protein sequence ID" value="KIM42641.1"/>
    <property type="molecule type" value="Genomic_DNA"/>
</dbReference>
<reference evidence="3" key="2">
    <citation type="submission" date="2015-01" db="EMBL/GenBank/DDBJ databases">
        <title>Evolutionary Origins and Diversification of the Mycorrhizal Mutualists.</title>
        <authorList>
            <consortium name="DOE Joint Genome Institute"/>
            <consortium name="Mycorrhizal Genomics Consortium"/>
            <person name="Kohler A."/>
            <person name="Kuo A."/>
            <person name="Nagy L.G."/>
            <person name="Floudas D."/>
            <person name="Copeland A."/>
            <person name="Barry K.W."/>
            <person name="Cichocki N."/>
            <person name="Veneault-Fourrey C."/>
            <person name="LaButti K."/>
            <person name="Lindquist E.A."/>
            <person name="Lipzen A."/>
            <person name="Lundell T."/>
            <person name="Morin E."/>
            <person name="Murat C."/>
            <person name="Riley R."/>
            <person name="Ohm R."/>
            <person name="Sun H."/>
            <person name="Tunlid A."/>
            <person name="Henrissat B."/>
            <person name="Grigoriev I.V."/>
            <person name="Hibbett D.S."/>
            <person name="Martin F."/>
        </authorList>
    </citation>
    <scope>NUCLEOTIDE SEQUENCE [LARGE SCALE GENOMIC DNA]</scope>
    <source>
        <strain evidence="3">h7</strain>
    </source>
</reference>
<proteinExistence type="predicted"/>